<dbReference type="InterPro" id="IPR016130">
    <property type="entry name" value="Tyr_Pase_AS"/>
</dbReference>
<feature type="region of interest" description="Disordered" evidence="1">
    <location>
        <begin position="67"/>
        <end position="95"/>
    </location>
</feature>
<evidence type="ECO:0000313" key="2">
    <source>
        <dbReference type="EMBL" id="KYQ92015.1"/>
    </source>
</evidence>
<reference evidence="2 3" key="1">
    <citation type="submission" date="2015-12" db="EMBL/GenBank/DDBJ databases">
        <title>Dictyostelia acquired genes for synthesis and detection of signals that induce cell-type specialization by lateral gene transfer from prokaryotes.</title>
        <authorList>
            <person name="Gloeckner G."/>
            <person name="Schaap P."/>
        </authorList>
    </citation>
    <scope>NUCLEOTIDE SEQUENCE [LARGE SCALE GENOMIC DNA]</scope>
    <source>
        <strain evidence="2 3">TK</strain>
    </source>
</reference>
<dbReference type="InterPro" id="IPR039802">
    <property type="entry name" value="MTMR14"/>
</dbReference>
<dbReference type="PROSITE" id="PS00383">
    <property type="entry name" value="TYR_PHOSPHATASE_1"/>
    <property type="match status" value="1"/>
</dbReference>
<dbReference type="InterPro" id="IPR029021">
    <property type="entry name" value="Prot-tyrosine_phosphatase-like"/>
</dbReference>
<evidence type="ECO:0000256" key="1">
    <source>
        <dbReference type="SAM" id="MobiDB-lite"/>
    </source>
</evidence>
<dbReference type="OrthoDB" id="2408718at2759"/>
<dbReference type="AlphaFoldDB" id="A0A151ZDK9"/>
<gene>
    <name evidence="2" type="ORF">DLAC_06841</name>
</gene>
<feature type="compositionally biased region" description="Low complexity" evidence="1">
    <location>
        <begin position="944"/>
        <end position="970"/>
    </location>
</feature>
<proteinExistence type="predicted"/>
<dbReference type="GO" id="GO:0004438">
    <property type="term" value="F:phosphatidylinositol-3-phosphate phosphatase activity"/>
    <property type="evidence" value="ECO:0007669"/>
    <property type="project" value="InterPro"/>
</dbReference>
<feature type="region of interest" description="Disordered" evidence="1">
    <location>
        <begin position="700"/>
        <end position="723"/>
    </location>
</feature>
<protein>
    <recommendedName>
        <fullName evidence="4">Tyrosine specific protein phosphatases domain-containing protein</fullName>
    </recommendedName>
</protein>
<keyword evidence="3" id="KW-1185">Reference proteome</keyword>
<dbReference type="EMBL" id="LODT01000031">
    <property type="protein sequence ID" value="KYQ92015.1"/>
    <property type="molecule type" value="Genomic_DNA"/>
</dbReference>
<sequence length="1030" mass="117451">MTISSSGDHSDKDSLPFIMDLQISSQNSYKSSPLIIGNSTSSTTTGILNSTNNNNNNTSSRAILIQANRKRYQEDDEISREDDDEEEYEETRDDGVEVLSESTLIINESYSNNGITPEMMERNILSLKNSPIQSTVNSLNITPIKSTEQQQPISLSNLLEQQNQQQPSTIFNVINTINNSTNPTAIGENLLENIKSQSVEIGELFSYFRKYKATFHGKREEELYKYQSIVNSLFEKDYVISTINNKDGELCATYPPELIVIERELNTQCQQCKEKDKDKLKFSSNGHHHHHHNGNGNTTEHTHHLQKLISQSRFARVRTRFPFPVIFYHHKNICRSSTLSQKLEYMLQSGVNSMKKQFASTVIPSISPTISASTYTNGSSNSSNNNISQSICTNNNMGESTIIQPQLQLQLLQNDNLLNSSVMSPDDLPNPPVLVHQPYQQQQQQQDDGAQNMDILRNKDILVIRHLNVRYICDLMVENKKKKFGFFVCSSEKVDMHKRYQDFVIASTPYPGVEFFAEFSKNKHNGHDLVYQWDSTEDPAELNIHPDYSLHTIPWEQYKTWDLIYLTQNYFKLLLKYISDDSNPSGLLVHCISGWDRTPLFVSLIRISLWADGEAHNSLEPWEMLVLTVAYDWFLFSHQLSDRASRGEDIFYFCFYFLEYITSMDFSVHHFTKNVQSQQQSQPQQPQNVNLKENIKQATTTNSNLLNNNNRQYQPTNTKLTNNNNVNFKNNKPNCNSNNNISSYPTGSSWGKSHLDISQSAPVTPLSNSPKIFIGLNKIQNNNNTTSNSASSSYISAPSTPLSNPLIIDKNSTNNFYHNGSFQKVSPSLAGSSIPVDVPNGIKKRRGSEEEIGGSWQLMGSFTEKKSSCTNSLGSTPKAFQPSSFNSASEHSEPDDDDIVQKSTHSTKMNTITSEDEEDDYSSDMLTFSFEHDTNKHFESIIKNNHQKQQQQQQQQQTSSNNTTTQQTNNDSKKHTHNSQHLSPKEIEERRKKRLLELRNLFFHFYQNHCSTNSESDWKSILISYLPKFG</sequence>
<dbReference type="PANTHER" id="PTHR13524">
    <property type="entry name" value="MYOTUBULARIN-RELATED"/>
    <property type="match status" value="1"/>
</dbReference>
<feature type="compositionally biased region" description="Polar residues" evidence="1">
    <location>
        <begin position="901"/>
        <end position="913"/>
    </location>
</feature>
<dbReference type="STRING" id="361077.A0A151ZDK9"/>
<dbReference type="Proteomes" id="UP000076078">
    <property type="component" value="Unassembled WGS sequence"/>
</dbReference>
<dbReference type="Gene3D" id="3.90.190.10">
    <property type="entry name" value="Protein tyrosine phosphatase superfamily"/>
    <property type="match status" value="1"/>
</dbReference>
<evidence type="ECO:0000313" key="3">
    <source>
        <dbReference type="Proteomes" id="UP000076078"/>
    </source>
</evidence>
<dbReference type="InParanoid" id="A0A151ZDK9"/>
<organism evidence="2 3">
    <name type="scientific">Tieghemostelium lacteum</name>
    <name type="common">Slime mold</name>
    <name type="synonym">Dictyostelium lacteum</name>
    <dbReference type="NCBI Taxonomy" id="361077"/>
    <lineage>
        <taxon>Eukaryota</taxon>
        <taxon>Amoebozoa</taxon>
        <taxon>Evosea</taxon>
        <taxon>Eumycetozoa</taxon>
        <taxon>Dictyostelia</taxon>
        <taxon>Dictyosteliales</taxon>
        <taxon>Raperosteliaceae</taxon>
        <taxon>Tieghemostelium</taxon>
    </lineage>
</organism>
<name>A0A151ZDK9_TIELA</name>
<accession>A0A151ZDK9</accession>
<feature type="region of interest" description="Disordered" evidence="1">
    <location>
        <begin position="280"/>
        <end position="305"/>
    </location>
</feature>
<evidence type="ECO:0008006" key="4">
    <source>
        <dbReference type="Google" id="ProtNLM"/>
    </source>
</evidence>
<feature type="region of interest" description="Disordered" evidence="1">
    <location>
        <begin position="944"/>
        <end position="987"/>
    </location>
</feature>
<feature type="compositionally biased region" description="Acidic residues" evidence="1">
    <location>
        <begin position="74"/>
        <end position="92"/>
    </location>
</feature>
<comment type="caution">
    <text evidence="2">The sequence shown here is derived from an EMBL/GenBank/DDBJ whole genome shotgun (WGS) entry which is preliminary data.</text>
</comment>
<dbReference type="PANTHER" id="PTHR13524:SF2">
    <property type="entry name" value="MYOTUBULARIN-RELATED PROTEIN 14"/>
    <property type="match status" value="1"/>
</dbReference>
<feature type="region of interest" description="Disordered" evidence="1">
    <location>
        <begin position="867"/>
        <end position="921"/>
    </location>
</feature>
<dbReference type="SUPFAM" id="SSF52799">
    <property type="entry name" value="(Phosphotyrosine protein) phosphatases II"/>
    <property type="match status" value="1"/>
</dbReference>
<dbReference type="OMA" id="CATYPPE"/>
<dbReference type="FunCoup" id="A0A151ZDK9">
    <property type="interactions" value="37"/>
</dbReference>